<feature type="transmembrane region" description="Helical" evidence="5">
    <location>
        <begin position="114"/>
        <end position="137"/>
    </location>
</feature>
<dbReference type="Gene3D" id="1.20.1510.10">
    <property type="entry name" value="Cation efflux protein transmembrane domain"/>
    <property type="match status" value="1"/>
</dbReference>
<accession>A0AAE9ZJW4</accession>
<dbReference type="KEGG" id="hfl:PUV54_01945"/>
<reference evidence="7" key="1">
    <citation type="submission" date="2023-02" db="EMBL/GenBank/DDBJ databases">
        <title>Genome sequence of Hyphococcus flavus.</title>
        <authorList>
            <person name="Rong J.-C."/>
            <person name="Zhao Q."/>
            <person name="Yi M."/>
            <person name="Wu J.-Y."/>
        </authorList>
    </citation>
    <scope>NUCLEOTIDE SEQUENCE</scope>
    <source>
        <strain evidence="7">MCCC 1K03223</strain>
    </source>
</reference>
<dbReference type="GO" id="GO:0008324">
    <property type="term" value="F:monoatomic cation transmembrane transporter activity"/>
    <property type="evidence" value="ECO:0007669"/>
    <property type="project" value="InterPro"/>
</dbReference>
<dbReference type="GO" id="GO:0016020">
    <property type="term" value="C:membrane"/>
    <property type="evidence" value="ECO:0007669"/>
    <property type="project" value="UniProtKB-SubCell"/>
</dbReference>
<feature type="domain" description="Cation efflux protein transmembrane" evidence="6">
    <location>
        <begin position="27"/>
        <end position="203"/>
    </location>
</feature>
<dbReference type="Proteomes" id="UP001214043">
    <property type="component" value="Chromosome"/>
</dbReference>
<feature type="transmembrane region" description="Helical" evidence="5">
    <location>
        <begin position="26"/>
        <end position="48"/>
    </location>
</feature>
<evidence type="ECO:0000313" key="7">
    <source>
        <dbReference type="EMBL" id="WDI31950.1"/>
    </source>
</evidence>
<dbReference type="InterPro" id="IPR027469">
    <property type="entry name" value="Cation_efflux_TMD_sf"/>
</dbReference>
<proteinExistence type="predicted"/>
<keyword evidence="4 5" id="KW-0472">Membrane</keyword>
<dbReference type="EMBL" id="CP118166">
    <property type="protein sequence ID" value="WDI31950.1"/>
    <property type="molecule type" value="Genomic_DNA"/>
</dbReference>
<evidence type="ECO:0000256" key="1">
    <source>
        <dbReference type="ARBA" id="ARBA00004141"/>
    </source>
</evidence>
<feature type="transmembrane region" description="Helical" evidence="5">
    <location>
        <begin position="60"/>
        <end position="78"/>
    </location>
</feature>
<evidence type="ECO:0000313" key="8">
    <source>
        <dbReference type="Proteomes" id="UP001214043"/>
    </source>
</evidence>
<sequence length="216" mass="22319">MAGCACEDNQIDADRFDGRSPAYKRALIAVIAINAAMFLVEMSAGYLGSSQALKADALDFAGDTATYALSLAVIGAALRTRATAALIKGASLGLMALFVLTTTVASAFSDASPVAPMMSGIGFAALAANVASVFILLRWRDGDSNVRSVWLCSRNDAIGNVAVIAAGAAVWGTGSFWPDLIVAALLASLFARSACSIIAQSMKERRASLNFAEGRV</sequence>
<keyword evidence="3 5" id="KW-1133">Transmembrane helix</keyword>
<evidence type="ECO:0000256" key="3">
    <source>
        <dbReference type="ARBA" id="ARBA00022989"/>
    </source>
</evidence>
<dbReference type="Pfam" id="PF01545">
    <property type="entry name" value="Cation_efflux"/>
    <property type="match status" value="1"/>
</dbReference>
<dbReference type="AlphaFoldDB" id="A0AAE9ZJW4"/>
<dbReference type="InterPro" id="IPR058533">
    <property type="entry name" value="Cation_efflux_TM"/>
</dbReference>
<name>A0AAE9ZJW4_9PROT</name>
<evidence type="ECO:0000256" key="5">
    <source>
        <dbReference type="SAM" id="Phobius"/>
    </source>
</evidence>
<evidence type="ECO:0000256" key="2">
    <source>
        <dbReference type="ARBA" id="ARBA00022692"/>
    </source>
</evidence>
<feature type="transmembrane region" description="Helical" evidence="5">
    <location>
        <begin position="180"/>
        <end position="199"/>
    </location>
</feature>
<protein>
    <submittedName>
        <fullName evidence="7">Cation transporter</fullName>
    </submittedName>
</protein>
<gene>
    <name evidence="7" type="ORF">PUV54_01945</name>
</gene>
<organism evidence="7 8">
    <name type="scientific">Hyphococcus flavus</name>
    <dbReference type="NCBI Taxonomy" id="1866326"/>
    <lineage>
        <taxon>Bacteria</taxon>
        <taxon>Pseudomonadati</taxon>
        <taxon>Pseudomonadota</taxon>
        <taxon>Alphaproteobacteria</taxon>
        <taxon>Parvularculales</taxon>
        <taxon>Parvularculaceae</taxon>
        <taxon>Hyphococcus</taxon>
    </lineage>
</organism>
<feature type="transmembrane region" description="Helical" evidence="5">
    <location>
        <begin position="157"/>
        <end position="174"/>
    </location>
</feature>
<comment type="subcellular location">
    <subcellularLocation>
        <location evidence="1">Membrane</location>
        <topology evidence="1">Multi-pass membrane protein</topology>
    </subcellularLocation>
</comment>
<keyword evidence="8" id="KW-1185">Reference proteome</keyword>
<keyword evidence="2 5" id="KW-0812">Transmembrane</keyword>
<feature type="transmembrane region" description="Helical" evidence="5">
    <location>
        <begin position="90"/>
        <end position="108"/>
    </location>
</feature>
<dbReference type="SUPFAM" id="SSF161111">
    <property type="entry name" value="Cation efflux protein transmembrane domain-like"/>
    <property type="match status" value="1"/>
</dbReference>
<evidence type="ECO:0000256" key="4">
    <source>
        <dbReference type="ARBA" id="ARBA00023136"/>
    </source>
</evidence>
<dbReference type="RefSeq" id="WP_274493834.1">
    <property type="nucleotide sequence ID" value="NZ_CP118166.1"/>
</dbReference>
<evidence type="ECO:0000259" key="6">
    <source>
        <dbReference type="Pfam" id="PF01545"/>
    </source>
</evidence>